<evidence type="ECO:0000313" key="5">
    <source>
        <dbReference type="Proteomes" id="UP001075354"/>
    </source>
</evidence>
<keyword evidence="1" id="KW-0812">Transmembrane</keyword>
<dbReference type="GO" id="GO:0000387">
    <property type="term" value="P:spliceosomal snRNP assembly"/>
    <property type="evidence" value="ECO:0007669"/>
    <property type="project" value="TreeGrafter"/>
</dbReference>
<dbReference type="InterPro" id="IPR047574">
    <property type="entry name" value="AD"/>
</dbReference>
<dbReference type="Gene3D" id="2.30.30.100">
    <property type="match status" value="1"/>
</dbReference>
<dbReference type="PANTHER" id="PTHR14710:SF2">
    <property type="entry name" value="GEM-ASSOCIATED PROTEIN 6"/>
    <property type="match status" value="1"/>
</dbReference>
<evidence type="ECO:0000259" key="3">
    <source>
        <dbReference type="PROSITE" id="PS52001"/>
    </source>
</evidence>
<dbReference type="Pfam" id="PF20417">
    <property type="entry name" value="Gemin6_C"/>
    <property type="match status" value="1"/>
</dbReference>
<proteinExistence type="predicted"/>
<dbReference type="PROSITE" id="PS52001">
    <property type="entry name" value="AD"/>
    <property type="match status" value="1"/>
</dbReference>
<evidence type="ECO:0000256" key="2">
    <source>
        <dbReference type="SAM" id="SignalP"/>
    </source>
</evidence>
<dbReference type="GO" id="GO:0032797">
    <property type="term" value="C:SMN complex"/>
    <property type="evidence" value="ECO:0007669"/>
    <property type="project" value="TreeGrafter"/>
</dbReference>
<organism evidence="4 5">
    <name type="scientific">Megalurothrips usitatus</name>
    <name type="common">bean blossom thrips</name>
    <dbReference type="NCBI Taxonomy" id="439358"/>
    <lineage>
        <taxon>Eukaryota</taxon>
        <taxon>Metazoa</taxon>
        <taxon>Ecdysozoa</taxon>
        <taxon>Arthropoda</taxon>
        <taxon>Hexapoda</taxon>
        <taxon>Insecta</taxon>
        <taxon>Pterygota</taxon>
        <taxon>Neoptera</taxon>
        <taxon>Paraneoptera</taxon>
        <taxon>Thysanoptera</taxon>
        <taxon>Terebrantia</taxon>
        <taxon>Thripoidea</taxon>
        <taxon>Thripidae</taxon>
        <taxon>Megalurothrips</taxon>
    </lineage>
</organism>
<dbReference type="InterPro" id="IPR046857">
    <property type="entry name" value="Gemin6_Sm-like_dom"/>
</dbReference>
<comment type="caution">
    <text evidence="4">The sequence shown here is derived from an EMBL/GenBank/DDBJ whole genome shotgun (WGS) entry which is preliminary data.</text>
</comment>
<dbReference type="EMBL" id="JAPTSV010000016">
    <property type="protein sequence ID" value="KAJ1519478.1"/>
    <property type="molecule type" value="Genomic_DNA"/>
</dbReference>
<keyword evidence="1" id="KW-1133">Transmembrane helix</keyword>
<feature type="domain" description="AD" evidence="3">
    <location>
        <begin position="223"/>
        <end position="320"/>
    </location>
</feature>
<keyword evidence="1" id="KW-0472">Membrane</keyword>
<name>A0AAV7X0Q3_9NEOP</name>
<keyword evidence="2" id="KW-0732">Signal</keyword>
<protein>
    <recommendedName>
        <fullName evidence="3">AD domain-containing protein</fullName>
    </recommendedName>
</protein>
<dbReference type="Pfam" id="PF06372">
    <property type="entry name" value="Gemin6"/>
    <property type="match status" value="1"/>
</dbReference>
<keyword evidence="5" id="KW-1185">Reference proteome</keyword>
<dbReference type="GO" id="GO:0005634">
    <property type="term" value="C:nucleus"/>
    <property type="evidence" value="ECO:0007669"/>
    <property type="project" value="InterPro"/>
</dbReference>
<feature type="transmembrane region" description="Helical" evidence="1">
    <location>
        <begin position="100"/>
        <end position="130"/>
    </location>
</feature>
<dbReference type="AlphaFoldDB" id="A0AAV7X0Q3"/>
<sequence>MANQLVLAVLAVAVAVLATAAADKTAVEAAADGGVGPRRVVDGVLSMLGVPTGDTEAADDAESTEDAEEAATEVASTKVDPGERGIHKKKYYKYALWHTFYWWAWAFAVVAIKFKVVLLVIWGHVSYFAVALIRMLLREVCLITKMASRSAGEGSGNTSKVYVNDPLHLKSFVNCYVEVKTNSGSSIRGFVYTIDPVSESVILLKRQDDKISMDIVVGHSVSSITHITSPEDTPSEPIPDEMLFVTAEQISDEEAERRRVQLKQWLCANHVPVVEDGNMLVMEDVIVIDSPYGLNQCFVSNSVIMERVHKLLKQMPWVDSE</sequence>
<feature type="signal peptide" evidence="2">
    <location>
        <begin position="1"/>
        <end position="22"/>
    </location>
</feature>
<gene>
    <name evidence="4" type="ORF">ONE63_004764</name>
</gene>
<accession>A0AAV7X0Q3</accession>
<dbReference type="InterPro" id="IPR046856">
    <property type="entry name" value="Gemin6_C"/>
</dbReference>
<reference evidence="4" key="1">
    <citation type="submission" date="2022-12" db="EMBL/GenBank/DDBJ databases">
        <title>Chromosome-level genome assembly of the bean flower thrips Megalurothrips usitatus.</title>
        <authorList>
            <person name="Ma L."/>
            <person name="Liu Q."/>
            <person name="Li H."/>
            <person name="Cai W."/>
        </authorList>
    </citation>
    <scope>NUCLEOTIDE SEQUENCE</scope>
    <source>
        <strain evidence="4">Cailab_2022a</strain>
    </source>
</reference>
<dbReference type="GO" id="GO:0000245">
    <property type="term" value="P:spliceosomal complex assembly"/>
    <property type="evidence" value="ECO:0007669"/>
    <property type="project" value="InterPro"/>
</dbReference>
<evidence type="ECO:0000256" key="1">
    <source>
        <dbReference type="SAM" id="Phobius"/>
    </source>
</evidence>
<dbReference type="InterPro" id="IPR009422">
    <property type="entry name" value="Gemin6"/>
</dbReference>
<evidence type="ECO:0000313" key="4">
    <source>
        <dbReference type="EMBL" id="KAJ1519478.1"/>
    </source>
</evidence>
<feature type="chain" id="PRO_5043742615" description="AD domain-containing protein" evidence="2">
    <location>
        <begin position="23"/>
        <end position="321"/>
    </location>
</feature>
<dbReference type="Proteomes" id="UP001075354">
    <property type="component" value="Chromosome 16"/>
</dbReference>
<dbReference type="PANTHER" id="PTHR14710">
    <property type="entry name" value="GEM-ASSOCIATED PROTEIN 6"/>
    <property type="match status" value="1"/>
</dbReference>